<dbReference type="AlphaFoldDB" id="A0A1W6NX08"/>
<dbReference type="CDD" id="cd01948">
    <property type="entry name" value="EAL"/>
    <property type="match status" value="1"/>
</dbReference>
<organism evidence="2 3">
    <name type="scientific">Ketogulonicigenium robustum</name>
    <dbReference type="NCBI Taxonomy" id="92947"/>
    <lineage>
        <taxon>Bacteria</taxon>
        <taxon>Pseudomonadati</taxon>
        <taxon>Pseudomonadota</taxon>
        <taxon>Alphaproteobacteria</taxon>
        <taxon>Rhodobacterales</taxon>
        <taxon>Roseobacteraceae</taxon>
        <taxon>Ketogulonicigenium</taxon>
    </lineage>
</organism>
<dbReference type="Gene3D" id="3.20.20.450">
    <property type="entry name" value="EAL domain"/>
    <property type="match status" value="1"/>
</dbReference>
<evidence type="ECO:0000313" key="2">
    <source>
        <dbReference type="EMBL" id="ARO13729.1"/>
    </source>
</evidence>
<dbReference type="InterPro" id="IPR001633">
    <property type="entry name" value="EAL_dom"/>
</dbReference>
<dbReference type="Pfam" id="PF00563">
    <property type="entry name" value="EAL"/>
    <property type="match status" value="1"/>
</dbReference>
<dbReference type="InterPro" id="IPR050706">
    <property type="entry name" value="Cyclic-di-GMP_PDE-like"/>
</dbReference>
<evidence type="ECO:0000259" key="1">
    <source>
        <dbReference type="PROSITE" id="PS50883"/>
    </source>
</evidence>
<dbReference type="SMART" id="SM00052">
    <property type="entry name" value="EAL"/>
    <property type="match status" value="1"/>
</dbReference>
<gene>
    <name evidence="2" type="ORF">BVG79_00373</name>
</gene>
<name>A0A1W6NX08_9RHOB</name>
<dbReference type="EMBL" id="CP019937">
    <property type="protein sequence ID" value="ARO13729.1"/>
    <property type="molecule type" value="Genomic_DNA"/>
</dbReference>
<dbReference type="PANTHER" id="PTHR33121:SF79">
    <property type="entry name" value="CYCLIC DI-GMP PHOSPHODIESTERASE PDED-RELATED"/>
    <property type="match status" value="1"/>
</dbReference>
<feature type="domain" description="EAL" evidence="1">
    <location>
        <begin position="28"/>
        <end position="273"/>
    </location>
</feature>
<evidence type="ECO:0000313" key="3">
    <source>
        <dbReference type="Proteomes" id="UP000242447"/>
    </source>
</evidence>
<dbReference type="PANTHER" id="PTHR33121">
    <property type="entry name" value="CYCLIC DI-GMP PHOSPHODIESTERASE PDEF"/>
    <property type="match status" value="1"/>
</dbReference>
<dbReference type="RefSeq" id="WP_085785401.1">
    <property type="nucleotide sequence ID" value="NZ_CP019937.1"/>
</dbReference>
<protein>
    <submittedName>
        <fullName evidence="2">Diguanylate phosphodiesterase</fullName>
    </submittedName>
</protein>
<dbReference type="OrthoDB" id="23692at2"/>
<dbReference type="GO" id="GO:0071111">
    <property type="term" value="F:cyclic-guanylate-specific phosphodiesterase activity"/>
    <property type="evidence" value="ECO:0007669"/>
    <property type="project" value="InterPro"/>
</dbReference>
<dbReference type="InterPro" id="IPR035919">
    <property type="entry name" value="EAL_sf"/>
</dbReference>
<dbReference type="SUPFAM" id="SSF141868">
    <property type="entry name" value="EAL domain-like"/>
    <property type="match status" value="1"/>
</dbReference>
<dbReference type="Proteomes" id="UP000242447">
    <property type="component" value="Chromosome"/>
</dbReference>
<keyword evidence="3" id="KW-1185">Reference proteome</keyword>
<dbReference type="KEGG" id="kro:BVG79_00373"/>
<sequence length="273" mass="30040">MPAFDTSAEALARIHPANPLQHALAIRDADIPRMVTEALALDRARLVFMPVVAAAGSRRTAFHEGLIRLLDEEGRMIPAGSFMGAVEETGMARDIDAIALRLGLHMLRSNPHMRLAINMSARSIGDGTFRRTLEEGMRQTPRIGERLILEISENSAMLMPEVVIRFMAEFRPHGITFALDDFGAGLTAFKYLRDFLFDMVKIDTIFIRGIHTSPDNQVVTEALLSVAHQFGMFAVAEGVETIEEAAFLQDLGVDCLQGYLFGVPTATPSDRNG</sequence>
<dbReference type="PROSITE" id="PS50883">
    <property type="entry name" value="EAL"/>
    <property type="match status" value="1"/>
</dbReference>
<reference evidence="2 3" key="1">
    <citation type="submission" date="2017-02" db="EMBL/GenBank/DDBJ databases">
        <title>Ketogulonicigenium robustum SPU B003 Genome sequencing and assembly.</title>
        <authorList>
            <person name="Li Y."/>
            <person name="Liu L."/>
            <person name="Wang C."/>
            <person name="Zhang M."/>
            <person name="Zhang T."/>
            <person name="Zhang Y."/>
        </authorList>
    </citation>
    <scope>NUCLEOTIDE SEQUENCE [LARGE SCALE GENOMIC DNA]</scope>
    <source>
        <strain evidence="2 3">SPU_B003</strain>
    </source>
</reference>
<proteinExistence type="predicted"/>
<accession>A0A1W6NX08</accession>
<dbReference type="STRING" id="92947.BVG79_00373"/>